<gene>
    <name evidence="1" type="ORF">C5167_013413</name>
</gene>
<dbReference type="AlphaFoldDB" id="A0A4Y7J4H6"/>
<dbReference type="Proteomes" id="UP000316621">
    <property type="component" value="Chromosome 3"/>
</dbReference>
<protein>
    <submittedName>
        <fullName evidence="1">Uncharacterized protein</fullName>
    </submittedName>
</protein>
<reference evidence="1 2" key="1">
    <citation type="journal article" date="2018" name="Science">
        <title>The opium poppy genome and morphinan production.</title>
        <authorList>
            <person name="Guo L."/>
            <person name="Winzer T."/>
            <person name="Yang X."/>
            <person name="Li Y."/>
            <person name="Ning Z."/>
            <person name="He Z."/>
            <person name="Teodor R."/>
            <person name="Lu Y."/>
            <person name="Bowser T.A."/>
            <person name="Graham I.A."/>
            <person name="Ye K."/>
        </authorList>
    </citation>
    <scope>NUCLEOTIDE SEQUENCE [LARGE SCALE GENOMIC DNA]</scope>
    <source>
        <strain evidence="2">cv. HN1</strain>
        <tissue evidence="1">Leaves</tissue>
    </source>
</reference>
<dbReference type="EMBL" id="CM010717">
    <property type="protein sequence ID" value="RZC54565.1"/>
    <property type="molecule type" value="Genomic_DNA"/>
</dbReference>
<dbReference type="Gramene" id="RZC54565">
    <property type="protein sequence ID" value="RZC54565"/>
    <property type="gene ID" value="C5167_013413"/>
</dbReference>
<proteinExistence type="predicted"/>
<evidence type="ECO:0000313" key="1">
    <source>
        <dbReference type="EMBL" id="RZC54565.1"/>
    </source>
</evidence>
<organism evidence="1 2">
    <name type="scientific">Papaver somniferum</name>
    <name type="common">Opium poppy</name>
    <dbReference type="NCBI Taxonomy" id="3469"/>
    <lineage>
        <taxon>Eukaryota</taxon>
        <taxon>Viridiplantae</taxon>
        <taxon>Streptophyta</taxon>
        <taxon>Embryophyta</taxon>
        <taxon>Tracheophyta</taxon>
        <taxon>Spermatophyta</taxon>
        <taxon>Magnoliopsida</taxon>
        <taxon>Ranunculales</taxon>
        <taxon>Papaveraceae</taxon>
        <taxon>Papaveroideae</taxon>
        <taxon>Papaver</taxon>
    </lineage>
</organism>
<keyword evidence="2" id="KW-1185">Reference proteome</keyword>
<sequence>MDMAGWNEYVEKEKLKEKDEFYAKKGREFISLLQEDGEWTGFVELEKWPSYDEKTKGKIATDLKDYFRLIHEDYSLKRWPFAEQLEEKQGYL</sequence>
<name>A0A4Y7J4H6_PAPSO</name>
<evidence type="ECO:0000313" key="2">
    <source>
        <dbReference type="Proteomes" id="UP000316621"/>
    </source>
</evidence>
<accession>A0A4Y7J4H6</accession>